<dbReference type="RefSeq" id="XP_003847149.1">
    <property type="nucleotide sequence ID" value="XM_003847101.1"/>
</dbReference>
<accession>F9XRE9</accession>
<dbReference type="GeneID" id="13399652"/>
<dbReference type="EMBL" id="CM001212">
    <property type="protein sequence ID" value="EGP82125.1"/>
    <property type="molecule type" value="Genomic_DNA"/>
</dbReference>
<protein>
    <submittedName>
        <fullName evidence="1">Uncharacterized protein</fullName>
    </submittedName>
</protein>
<evidence type="ECO:0000313" key="1">
    <source>
        <dbReference type="EMBL" id="EGP82125.1"/>
    </source>
</evidence>
<reference evidence="1 2" key="1">
    <citation type="journal article" date="2011" name="PLoS Genet.">
        <title>Finished genome of the fungal wheat pathogen Mycosphaerella graminicola reveals dispensome structure, chromosome plasticity, and stealth pathogenesis.</title>
        <authorList>
            <person name="Goodwin S.B."/>
            <person name="Ben M'barek S."/>
            <person name="Dhillon B."/>
            <person name="Wittenberg A.H.J."/>
            <person name="Crane C.F."/>
            <person name="Hane J.K."/>
            <person name="Foster A.J."/>
            <person name="Van der Lee T.A.J."/>
            <person name="Grimwood J."/>
            <person name="Aerts A."/>
            <person name="Antoniw J."/>
            <person name="Bailey A."/>
            <person name="Bluhm B."/>
            <person name="Bowler J."/>
            <person name="Bristow J."/>
            <person name="van der Burgt A."/>
            <person name="Canto-Canche B."/>
            <person name="Churchill A.C.L."/>
            <person name="Conde-Ferraez L."/>
            <person name="Cools H.J."/>
            <person name="Coutinho P.M."/>
            <person name="Csukai M."/>
            <person name="Dehal P."/>
            <person name="De Wit P."/>
            <person name="Donzelli B."/>
            <person name="van de Geest H.C."/>
            <person name="van Ham R.C.H.J."/>
            <person name="Hammond-Kosack K.E."/>
            <person name="Henrissat B."/>
            <person name="Kilian A."/>
            <person name="Kobayashi A.K."/>
            <person name="Koopmann E."/>
            <person name="Kourmpetis Y."/>
            <person name="Kuzniar A."/>
            <person name="Lindquist E."/>
            <person name="Lombard V."/>
            <person name="Maliepaard C."/>
            <person name="Martins N."/>
            <person name="Mehrabi R."/>
            <person name="Nap J.P.H."/>
            <person name="Ponomarenko A."/>
            <person name="Rudd J.J."/>
            <person name="Salamov A."/>
            <person name="Schmutz J."/>
            <person name="Schouten H.J."/>
            <person name="Shapiro H."/>
            <person name="Stergiopoulos I."/>
            <person name="Torriani S.F.F."/>
            <person name="Tu H."/>
            <person name="de Vries R.P."/>
            <person name="Waalwijk C."/>
            <person name="Ware S.B."/>
            <person name="Wiebenga A."/>
            <person name="Zwiers L.-H."/>
            <person name="Oliver R.P."/>
            <person name="Grigoriev I.V."/>
            <person name="Kema G.H.J."/>
        </authorList>
    </citation>
    <scope>NUCLEOTIDE SEQUENCE [LARGE SCALE GENOMIC DNA]</scope>
    <source>
        <strain evidence="2">CBS 115943 / IPO323</strain>
    </source>
</reference>
<organism evidence="1 2">
    <name type="scientific">Zymoseptoria tritici (strain CBS 115943 / IPO323)</name>
    <name type="common">Speckled leaf blotch fungus</name>
    <name type="synonym">Septoria tritici</name>
    <dbReference type="NCBI Taxonomy" id="336722"/>
    <lineage>
        <taxon>Eukaryota</taxon>
        <taxon>Fungi</taxon>
        <taxon>Dikarya</taxon>
        <taxon>Ascomycota</taxon>
        <taxon>Pezizomycotina</taxon>
        <taxon>Dothideomycetes</taxon>
        <taxon>Dothideomycetidae</taxon>
        <taxon>Mycosphaerellales</taxon>
        <taxon>Mycosphaerellaceae</taxon>
        <taxon>Zymoseptoria</taxon>
    </lineage>
</organism>
<keyword evidence="2" id="KW-1185">Reference proteome</keyword>
<dbReference type="HOGENOM" id="CLU_1023803_0_0_1"/>
<dbReference type="VEuPathDB" id="FungiDB:ZTRI_17.28"/>
<sequence length="272" mass="30298">MNPYSLSAIHSRNWHLRSPALLRRQRPYLITSPQPQSKFTILSGPIPPSEQQAGTGKALVLLPTSPPLPLTLPRNNSKAPCSPPVDVTDQEDYAGFLATGERWEDYRCRMISQEDGQDVKQSWLSGYKGGSSVEEGLASAARGLASYLYPGKTLSALHKTQPFQRNSQEVDARRWPSVFDRQQMIAHSTPWRWLEDFDMLKAGAAADCSHDEPQAYVEADQVTEAMLETVRSLSMRKCKRSATAVDAKLAIQQINNLAQADDEKISESRGDR</sequence>
<dbReference type="Proteomes" id="UP000008062">
    <property type="component" value="Chromosome 17"/>
</dbReference>
<dbReference type="KEGG" id="ztr:MYCGRDRAFT_97801"/>
<dbReference type="eggNOG" id="ENOG502RB0R">
    <property type="taxonomic scope" value="Eukaryota"/>
</dbReference>
<evidence type="ECO:0000313" key="2">
    <source>
        <dbReference type="Proteomes" id="UP000008062"/>
    </source>
</evidence>
<dbReference type="AlphaFoldDB" id="F9XRE9"/>
<dbReference type="InParanoid" id="F9XRE9"/>
<gene>
    <name evidence="1" type="ORF">MYCGRDRAFT_97801</name>
</gene>
<proteinExistence type="predicted"/>
<name>F9XRE9_ZYMTI</name>